<dbReference type="Proteomes" id="UP001239111">
    <property type="component" value="Chromosome 3"/>
</dbReference>
<gene>
    <name evidence="1" type="ORF">QAD02_001494</name>
</gene>
<evidence type="ECO:0000313" key="2">
    <source>
        <dbReference type="Proteomes" id="UP001239111"/>
    </source>
</evidence>
<evidence type="ECO:0000313" key="1">
    <source>
        <dbReference type="EMBL" id="KAJ8670235.1"/>
    </source>
</evidence>
<proteinExistence type="predicted"/>
<accession>A0ACC2NGE1</accession>
<sequence length="206" mass="22688">MYILMFQWKKNTSLHRIMNITPYEAVLGPIEFGLSSTNLPQDVIESIDTEEGLESAPTNQNNGVADPHPRSDLQRTESVDDFDDSQAGPSHDVYGSNANAIIPVQQTNYSDVDFDLNNTMTMTDGSDLLEAGMNAVSLDDVRVGTLLRLREAVSKQSTSSGQGMKKCNCGVGVAQCKKNRCLWSINNLKCGSRWHRPTVCSNKLCK</sequence>
<protein>
    <submittedName>
        <fullName evidence="1">Uncharacterized protein</fullName>
    </submittedName>
</protein>
<organism evidence="1 2">
    <name type="scientific">Eretmocerus hayati</name>
    <dbReference type="NCBI Taxonomy" id="131215"/>
    <lineage>
        <taxon>Eukaryota</taxon>
        <taxon>Metazoa</taxon>
        <taxon>Ecdysozoa</taxon>
        <taxon>Arthropoda</taxon>
        <taxon>Hexapoda</taxon>
        <taxon>Insecta</taxon>
        <taxon>Pterygota</taxon>
        <taxon>Neoptera</taxon>
        <taxon>Endopterygota</taxon>
        <taxon>Hymenoptera</taxon>
        <taxon>Apocrita</taxon>
        <taxon>Proctotrupomorpha</taxon>
        <taxon>Chalcidoidea</taxon>
        <taxon>Aphelinidae</taxon>
        <taxon>Aphelininae</taxon>
        <taxon>Eretmocerus</taxon>
    </lineage>
</organism>
<keyword evidence="2" id="KW-1185">Reference proteome</keyword>
<name>A0ACC2NGE1_9HYME</name>
<comment type="caution">
    <text evidence="1">The sequence shown here is derived from an EMBL/GenBank/DDBJ whole genome shotgun (WGS) entry which is preliminary data.</text>
</comment>
<dbReference type="EMBL" id="CM056743">
    <property type="protein sequence ID" value="KAJ8670235.1"/>
    <property type="molecule type" value="Genomic_DNA"/>
</dbReference>
<reference evidence="1" key="1">
    <citation type="submission" date="2023-04" db="EMBL/GenBank/DDBJ databases">
        <title>A chromosome-level genome assembly of the parasitoid wasp Eretmocerus hayati.</title>
        <authorList>
            <person name="Zhong Y."/>
            <person name="Liu S."/>
            <person name="Liu Y."/>
        </authorList>
    </citation>
    <scope>NUCLEOTIDE SEQUENCE</scope>
    <source>
        <strain evidence="1">ZJU_SS_LIU_2023</strain>
    </source>
</reference>